<dbReference type="AlphaFoldDB" id="A0A2R5GHH2"/>
<dbReference type="InterPro" id="IPR000742">
    <property type="entry name" value="EGF"/>
</dbReference>
<comment type="caution">
    <text evidence="6">The sequence shown here is derived from an EMBL/GenBank/DDBJ whole genome shotgun (WGS) entry which is preliminary data.</text>
</comment>
<dbReference type="PROSITE" id="PS00022">
    <property type="entry name" value="EGF_1"/>
    <property type="match status" value="3"/>
</dbReference>
<evidence type="ECO:0000256" key="2">
    <source>
        <dbReference type="ARBA" id="ARBA00023157"/>
    </source>
</evidence>
<keyword evidence="2 3" id="KW-1015">Disulfide bond</keyword>
<evidence type="ECO:0000256" key="4">
    <source>
        <dbReference type="SAM" id="SignalP"/>
    </source>
</evidence>
<dbReference type="SMART" id="SM00181">
    <property type="entry name" value="EGF"/>
    <property type="match status" value="3"/>
</dbReference>
<dbReference type="PRINTS" id="PR00011">
    <property type="entry name" value="EGFLAMININ"/>
</dbReference>
<organism evidence="6 7">
    <name type="scientific">Hondaea fermentalgiana</name>
    <dbReference type="NCBI Taxonomy" id="2315210"/>
    <lineage>
        <taxon>Eukaryota</taxon>
        <taxon>Sar</taxon>
        <taxon>Stramenopiles</taxon>
        <taxon>Bigyra</taxon>
        <taxon>Labyrinthulomycetes</taxon>
        <taxon>Thraustochytrida</taxon>
        <taxon>Thraustochytriidae</taxon>
        <taxon>Hondaea</taxon>
    </lineage>
</organism>
<evidence type="ECO:0000256" key="3">
    <source>
        <dbReference type="PROSITE-ProRule" id="PRU00076"/>
    </source>
</evidence>
<dbReference type="Gene3D" id="2.10.25.10">
    <property type="entry name" value="Laminin"/>
    <property type="match status" value="3"/>
</dbReference>
<evidence type="ECO:0000256" key="1">
    <source>
        <dbReference type="ARBA" id="ARBA00022729"/>
    </source>
</evidence>
<dbReference type="EMBL" id="BEYU01000074">
    <property type="protein sequence ID" value="GBG30332.1"/>
    <property type="molecule type" value="Genomic_DNA"/>
</dbReference>
<dbReference type="InterPro" id="IPR013111">
    <property type="entry name" value="EGF_extracell"/>
</dbReference>
<keyword evidence="7" id="KW-1185">Reference proteome</keyword>
<proteinExistence type="predicted"/>
<keyword evidence="1 4" id="KW-0732">Signal</keyword>
<keyword evidence="3" id="KW-0245">EGF-like domain</keyword>
<evidence type="ECO:0000313" key="7">
    <source>
        <dbReference type="Proteomes" id="UP000241890"/>
    </source>
</evidence>
<dbReference type="Pfam" id="PF07974">
    <property type="entry name" value="EGF_2"/>
    <property type="match status" value="2"/>
</dbReference>
<gene>
    <name evidence="6" type="ORF">FCC1311_065512</name>
</gene>
<accession>A0A2R5GHH2</accession>
<dbReference type="Proteomes" id="UP000241890">
    <property type="component" value="Unassembled WGS sequence"/>
</dbReference>
<feature type="disulfide bond" evidence="3">
    <location>
        <begin position="95"/>
        <end position="104"/>
    </location>
</feature>
<dbReference type="PROSITE" id="PS50026">
    <property type="entry name" value="EGF_3"/>
    <property type="match status" value="1"/>
</dbReference>
<dbReference type="Pfam" id="PF23106">
    <property type="entry name" value="EGF_Teneurin"/>
    <property type="match status" value="1"/>
</dbReference>
<reference evidence="6 7" key="1">
    <citation type="submission" date="2017-12" db="EMBL/GenBank/DDBJ databases">
        <title>Sequencing, de novo assembly and annotation of complete genome of a new Thraustochytrid species, strain FCC1311.</title>
        <authorList>
            <person name="Sedici K."/>
            <person name="Godart F."/>
            <person name="Aiese Cigliano R."/>
            <person name="Sanseverino W."/>
            <person name="Barakat M."/>
            <person name="Ortet P."/>
            <person name="Marechal E."/>
            <person name="Cagnac O."/>
            <person name="Amato A."/>
        </authorList>
    </citation>
    <scope>NUCLEOTIDE SEQUENCE [LARGE SCALE GENOMIC DNA]</scope>
</reference>
<sequence length="348" mass="36348">MQTKLSALVVAAVAVTSLLTATDAACAGNCNGYGSCGAWDRCTCYGSHADPNAEDCSNRVCPYGKSSGKIATDNHGYSECSDNGTCNRRSGLCECNEGFTGKACQRNECPSDCNGHGQCQTIETFDSSYNSLWDHDQTMVCLCDPGYEGPACERRMCPVGDDPLTLRSGFGGDQVDEVQTITITPSANAFDDTSFTLKFTDWTGQLHETRPLAIQTLTAMEVTEALQAFPNNVIPSVTVTVTGAGTPFTSAVAIAITFDSTDNAGTQPAITVDYSDKSAAGSQPVKGPLTCDGGTAIVAGDIDYTVTTAGTEESKVCSGRGTCDSELGTCTCFTGYYGHACASQTALQ</sequence>
<comment type="caution">
    <text evidence="3">Lacks conserved residue(s) required for the propagation of feature annotation.</text>
</comment>
<dbReference type="PROSITE" id="PS01186">
    <property type="entry name" value="EGF_2"/>
    <property type="match status" value="3"/>
</dbReference>
<dbReference type="PANTHER" id="PTHR14949">
    <property type="entry name" value="EGF-LIKE-DOMAIN, MULTIPLE 7, 8"/>
    <property type="match status" value="1"/>
</dbReference>
<feature type="signal peptide" evidence="4">
    <location>
        <begin position="1"/>
        <end position="24"/>
    </location>
</feature>
<name>A0A2R5GHH2_9STRA</name>
<dbReference type="OrthoDB" id="6130531at2759"/>
<protein>
    <submittedName>
        <fullName evidence="6">Multiple epidermal growth factor-like domains protein 6</fullName>
    </submittedName>
</protein>
<feature type="chain" id="PRO_5015313782" evidence="4">
    <location>
        <begin position="25"/>
        <end position="348"/>
    </location>
</feature>
<evidence type="ECO:0000259" key="5">
    <source>
        <dbReference type="PROSITE" id="PS50026"/>
    </source>
</evidence>
<evidence type="ECO:0000313" key="6">
    <source>
        <dbReference type="EMBL" id="GBG30332.1"/>
    </source>
</evidence>
<dbReference type="InParanoid" id="A0A2R5GHH2"/>
<feature type="domain" description="EGF-like" evidence="5">
    <location>
        <begin position="71"/>
        <end position="105"/>
    </location>
</feature>
<dbReference type="PANTHER" id="PTHR14949:SF56">
    <property type="entry name" value="EGF-LIKE-DOMAIN, MULTIPLE 7"/>
    <property type="match status" value="1"/>
</dbReference>
<dbReference type="InterPro" id="IPR050969">
    <property type="entry name" value="Dev_Signal_Modulators"/>
</dbReference>